<dbReference type="InParanoid" id="A0A212EQL4"/>
<reference evidence="2 3" key="1">
    <citation type="journal article" date="2011" name="Cell">
        <title>The monarch butterfly genome yields insights into long-distance migration.</title>
        <authorList>
            <person name="Zhan S."/>
            <person name="Merlin C."/>
            <person name="Boore J.L."/>
            <person name="Reppert S.M."/>
        </authorList>
    </citation>
    <scope>NUCLEOTIDE SEQUENCE [LARGE SCALE GENOMIC DNA]</scope>
    <source>
        <strain evidence="2">F-2</strain>
    </source>
</reference>
<dbReference type="EMBL" id="AGBW02013268">
    <property type="protein sequence ID" value="OWR43767.1"/>
    <property type="molecule type" value="Genomic_DNA"/>
</dbReference>
<organism evidence="2 3">
    <name type="scientific">Danaus plexippus plexippus</name>
    <dbReference type="NCBI Taxonomy" id="278856"/>
    <lineage>
        <taxon>Eukaryota</taxon>
        <taxon>Metazoa</taxon>
        <taxon>Ecdysozoa</taxon>
        <taxon>Arthropoda</taxon>
        <taxon>Hexapoda</taxon>
        <taxon>Insecta</taxon>
        <taxon>Pterygota</taxon>
        <taxon>Neoptera</taxon>
        <taxon>Endopterygota</taxon>
        <taxon>Lepidoptera</taxon>
        <taxon>Glossata</taxon>
        <taxon>Ditrysia</taxon>
        <taxon>Papilionoidea</taxon>
        <taxon>Nymphalidae</taxon>
        <taxon>Danainae</taxon>
        <taxon>Danaini</taxon>
        <taxon>Danaina</taxon>
        <taxon>Danaus</taxon>
        <taxon>Danaus</taxon>
    </lineage>
</organism>
<dbReference type="Proteomes" id="UP000007151">
    <property type="component" value="Unassembled WGS sequence"/>
</dbReference>
<dbReference type="KEGG" id="dpl:KGM_203364"/>
<sequence>MGADHKTSSKQLRSPNAPTRPLLLGPLSLVSSVVLRAT</sequence>
<comment type="caution">
    <text evidence="2">The sequence shown here is derived from an EMBL/GenBank/DDBJ whole genome shotgun (WGS) entry which is preliminary data.</text>
</comment>
<keyword evidence="3" id="KW-1185">Reference proteome</keyword>
<feature type="region of interest" description="Disordered" evidence="1">
    <location>
        <begin position="1"/>
        <end position="23"/>
    </location>
</feature>
<protein>
    <submittedName>
        <fullName evidence="2">Uncharacterized protein</fullName>
    </submittedName>
</protein>
<evidence type="ECO:0000313" key="3">
    <source>
        <dbReference type="Proteomes" id="UP000007151"/>
    </source>
</evidence>
<proteinExistence type="predicted"/>
<dbReference type="AlphaFoldDB" id="A0A212EQL4"/>
<name>A0A212EQL4_DANPL</name>
<evidence type="ECO:0000313" key="2">
    <source>
        <dbReference type="EMBL" id="OWR43767.1"/>
    </source>
</evidence>
<accession>A0A212EQL4</accession>
<evidence type="ECO:0000256" key="1">
    <source>
        <dbReference type="SAM" id="MobiDB-lite"/>
    </source>
</evidence>
<gene>
    <name evidence="2" type="ORF">KGM_203364</name>
</gene>